<proteinExistence type="inferred from homology"/>
<reference evidence="4" key="1">
    <citation type="submission" date="2016-10" db="EMBL/GenBank/DDBJ databases">
        <authorList>
            <person name="Varghese N."/>
            <person name="Submissions S."/>
        </authorList>
    </citation>
    <scope>NUCLEOTIDE SEQUENCE [LARGE SCALE GENOMIC DNA]</scope>
    <source>
        <strain evidence="4">CGMCC 4.3147</strain>
    </source>
</reference>
<dbReference type="PANTHER" id="PTHR31964:SF113">
    <property type="entry name" value="USPA DOMAIN-CONTAINING PROTEIN"/>
    <property type="match status" value="1"/>
</dbReference>
<organism evidence="3 4">
    <name type="scientific">Glycomyces sambucus</name>
    <dbReference type="NCBI Taxonomy" id="380244"/>
    <lineage>
        <taxon>Bacteria</taxon>
        <taxon>Bacillati</taxon>
        <taxon>Actinomycetota</taxon>
        <taxon>Actinomycetes</taxon>
        <taxon>Glycomycetales</taxon>
        <taxon>Glycomycetaceae</taxon>
        <taxon>Glycomyces</taxon>
    </lineage>
</organism>
<evidence type="ECO:0000256" key="1">
    <source>
        <dbReference type="ARBA" id="ARBA00008791"/>
    </source>
</evidence>
<dbReference type="InterPro" id="IPR006015">
    <property type="entry name" value="Universal_stress_UspA"/>
</dbReference>
<dbReference type="InterPro" id="IPR006016">
    <property type="entry name" value="UspA"/>
</dbReference>
<comment type="similarity">
    <text evidence="1">Belongs to the universal stress protein A family.</text>
</comment>
<feature type="domain" description="UspA" evidence="2">
    <location>
        <begin position="5"/>
        <end position="141"/>
    </location>
</feature>
<dbReference type="Gene3D" id="3.40.50.620">
    <property type="entry name" value="HUPs"/>
    <property type="match status" value="1"/>
</dbReference>
<evidence type="ECO:0000313" key="3">
    <source>
        <dbReference type="EMBL" id="SDL20129.1"/>
    </source>
</evidence>
<accession>A0A1G9I4I1</accession>
<name>A0A1G9I4I1_9ACTN</name>
<evidence type="ECO:0000313" key="4">
    <source>
        <dbReference type="Proteomes" id="UP000198662"/>
    </source>
</evidence>
<dbReference type="PRINTS" id="PR01438">
    <property type="entry name" value="UNVRSLSTRESS"/>
</dbReference>
<evidence type="ECO:0000259" key="2">
    <source>
        <dbReference type="Pfam" id="PF00582"/>
    </source>
</evidence>
<dbReference type="PANTHER" id="PTHR31964">
    <property type="entry name" value="ADENINE NUCLEOTIDE ALPHA HYDROLASES-LIKE SUPERFAMILY PROTEIN"/>
    <property type="match status" value="1"/>
</dbReference>
<gene>
    <name evidence="3" type="ORF">SAMN05216298_3029</name>
</gene>
<dbReference type="AlphaFoldDB" id="A0A1G9I4I1"/>
<dbReference type="Proteomes" id="UP000198662">
    <property type="component" value="Unassembled WGS sequence"/>
</dbReference>
<dbReference type="EMBL" id="FNGF01000004">
    <property type="protein sequence ID" value="SDL20129.1"/>
    <property type="molecule type" value="Genomic_DNA"/>
</dbReference>
<dbReference type="InterPro" id="IPR014729">
    <property type="entry name" value="Rossmann-like_a/b/a_fold"/>
</dbReference>
<protein>
    <submittedName>
        <fullName evidence="3">Nucleotide-binding universal stress protein, UspA family</fullName>
    </submittedName>
</protein>
<dbReference type="RefSeq" id="WP_218126488.1">
    <property type="nucleotide sequence ID" value="NZ_FNGF01000004.1"/>
</dbReference>
<dbReference type="SUPFAM" id="SSF52402">
    <property type="entry name" value="Adenine nucleotide alpha hydrolases-like"/>
    <property type="match status" value="1"/>
</dbReference>
<dbReference type="STRING" id="380244.SAMN05216298_3029"/>
<keyword evidence="4" id="KW-1185">Reference proteome</keyword>
<dbReference type="CDD" id="cd00293">
    <property type="entry name" value="USP-like"/>
    <property type="match status" value="1"/>
</dbReference>
<sequence>MEQQERIVVGADGSEESVEAVRWAVRQAALTGATVQVVTAWEVPMAYGAGMMIMPDEAEFDAAAKQVAEQTVRAAAAEDGQVQVERTTVMGHPARVLTEAAEGAALLVLGGRGRGGFKGMLLGSVSQHCVANGPCPVVVVRTATAPTGPR</sequence>
<dbReference type="Pfam" id="PF00582">
    <property type="entry name" value="Usp"/>
    <property type="match status" value="1"/>
</dbReference>